<dbReference type="SMART" id="SM01114">
    <property type="entry name" value="CXC"/>
    <property type="match status" value="1"/>
</dbReference>
<dbReference type="SUPFAM" id="SSF82199">
    <property type="entry name" value="SET domain"/>
    <property type="match status" value="1"/>
</dbReference>
<dbReference type="Gene3D" id="2.170.270.10">
    <property type="entry name" value="SET domain"/>
    <property type="match status" value="1"/>
</dbReference>
<feature type="region of interest" description="Disordered" evidence="6">
    <location>
        <begin position="1"/>
        <end position="114"/>
    </location>
</feature>
<feature type="compositionally biased region" description="Acidic residues" evidence="6">
    <location>
        <begin position="357"/>
        <end position="367"/>
    </location>
</feature>
<dbReference type="PANTHER" id="PTHR45747">
    <property type="entry name" value="HISTONE-LYSINE N-METHYLTRANSFERASE E(Z)"/>
    <property type="match status" value="1"/>
</dbReference>
<dbReference type="SMART" id="SM00317">
    <property type="entry name" value="SET"/>
    <property type="match status" value="1"/>
</dbReference>
<feature type="compositionally biased region" description="Basic residues" evidence="6">
    <location>
        <begin position="544"/>
        <end position="555"/>
    </location>
</feature>
<keyword evidence="1" id="KW-0489">Methyltransferase</keyword>
<evidence type="ECO:0000256" key="1">
    <source>
        <dbReference type="ARBA" id="ARBA00022603"/>
    </source>
</evidence>
<feature type="compositionally biased region" description="Low complexity" evidence="6">
    <location>
        <begin position="1196"/>
        <end position="1207"/>
    </location>
</feature>
<evidence type="ECO:0000256" key="5">
    <source>
        <dbReference type="ARBA" id="ARBA00023163"/>
    </source>
</evidence>
<feature type="region of interest" description="Disordered" evidence="6">
    <location>
        <begin position="784"/>
        <end position="816"/>
    </location>
</feature>
<feature type="compositionally biased region" description="Low complexity" evidence="6">
    <location>
        <begin position="345"/>
        <end position="356"/>
    </location>
</feature>
<organism evidence="9 10">
    <name type="scientific">Pycnococcus provasolii</name>
    <dbReference type="NCBI Taxonomy" id="41880"/>
    <lineage>
        <taxon>Eukaryota</taxon>
        <taxon>Viridiplantae</taxon>
        <taxon>Chlorophyta</taxon>
        <taxon>Pseudoscourfieldiophyceae</taxon>
        <taxon>Pseudoscourfieldiales</taxon>
        <taxon>Pycnococcaceae</taxon>
        <taxon>Pycnococcus</taxon>
    </lineage>
</organism>
<dbReference type="PROSITE" id="PS50280">
    <property type="entry name" value="SET"/>
    <property type="match status" value="1"/>
</dbReference>
<evidence type="ECO:0000313" key="9">
    <source>
        <dbReference type="EMBL" id="GHP10013.1"/>
    </source>
</evidence>
<reference evidence="9" key="1">
    <citation type="submission" date="2020-10" db="EMBL/GenBank/DDBJ databases">
        <title>Unveiling of a novel bifunctional photoreceptor, Dualchrome1, isolated from a cosmopolitan green alga.</title>
        <authorList>
            <person name="Suzuki S."/>
            <person name="Kawachi M."/>
        </authorList>
    </citation>
    <scope>NUCLEOTIDE SEQUENCE</scope>
    <source>
        <strain evidence="9">NIES 2893</strain>
    </source>
</reference>
<proteinExistence type="predicted"/>
<dbReference type="GO" id="GO:0005634">
    <property type="term" value="C:nucleus"/>
    <property type="evidence" value="ECO:0007669"/>
    <property type="project" value="TreeGrafter"/>
</dbReference>
<dbReference type="EMBL" id="BNJQ01000027">
    <property type="protein sequence ID" value="GHP10013.1"/>
    <property type="molecule type" value="Genomic_DNA"/>
</dbReference>
<keyword evidence="4" id="KW-0805">Transcription regulation</keyword>
<evidence type="ECO:0000259" key="8">
    <source>
        <dbReference type="PROSITE" id="PS51633"/>
    </source>
</evidence>
<dbReference type="AlphaFoldDB" id="A0A830HTK5"/>
<feature type="region of interest" description="Disordered" evidence="6">
    <location>
        <begin position="441"/>
        <end position="464"/>
    </location>
</feature>
<comment type="caution">
    <text evidence="9">The sequence shown here is derived from an EMBL/GenBank/DDBJ whole genome shotgun (WGS) entry which is preliminary data.</text>
</comment>
<dbReference type="InterPro" id="IPR045318">
    <property type="entry name" value="EZH1/2-like"/>
</dbReference>
<feature type="compositionally biased region" description="Pro residues" evidence="6">
    <location>
        <begin position="1211"/>
        <end position="1220"/>
    </location>
</feature>
<keyword evidence="2" id="KW-0808">Transferase</keyword>
<dbReference type="Pfam" id="PF00856">
    <property type="entry name" value="SET"/>
    <property type="match status" value="1"/>
</dbReference>
<evidence type="ECO:0000256" key="6">
    <source>
        <dbReference type="SAM" id="MobiDB-lite"/>
    </source>
</evidence>
<feature type="compositionally biased region" description="Low complexity" evidence="6">
    <location>
        <begin position="59"/>
        <end position="73"/>
    </location>
</feature>
<sequence>MSTWRRFEMKPKDIFEAEWPKRPSTNATPPPPDGVDRNKKHLRLSGVLSKAASGGDLTGASLPGASLAGASAHAGGGGAHASGESHHRQTPGGSLLLNQGGTKEGELSRDRDELSRDLAALPGVRARRTSLSLGELDAGVAAAAAAGTTPMTRGGGSASAGSQGRQDQLRLALKRTVRAWVKLMRRSHTSESRLTSAFEVAANAQKAQEAAAERLATLRVAARRKSSGGNQTTGKSTRRAPPPADQGGGSAGKGAAPAEKWHFGRVSLPETGNARGQVAQVTVRSPENPKERKRVAVAVTKLSKVENVPEYTTWRTISRNMMCPTDQRRTVLYTNPTDGEVMIASDNETSSSSVSSDSEDGDDDDEVANPKSVSLSRILPPGATVMNAVGNVGRIVVHEGHANHTKLSHAAAASELLLARTWDSADDYVLINAATSFLPEAPSSSKKRRISKTEDDSPKPKDGSVLEATAAVREKMPLASSGSAQLDRGISEHRMLMREIMLALGIVLPQDEGDAASVTEAEVDAGFDRYAFALAVREEERSAAKKGKSPSKKRLGLPSENPKEMRRSGRTSSTATADMLAADDIGGDTSTADVIGSGVSESAQSSTAVLRSLFCSRCMAYNCKVHGVGQKMQHLKNVALGQAKRGKAPVAFVAPPSCPTCSTACFYGTKATAKLLDLDMTQMSAILRARTSLSMGGSGFWWSKRVAAHAAQNTVSAPEGQVASPSAISNPNSARGIAICSVARFVSSLLGSERTPTCATIGAFLKAEAGGSASLIMNKARAGSGSHQLSLTPARRRRGEADGATAAQGARMTARKAANPLGLPASDAEMSDGDGVEEAQAANVPARRRGAQFGAGKQQADAKARRRAVAWMRQQQMNAVTTKSVPSEYRPCTCESTCNPTTCKCAAAGNFCDQWCGCSPACALRFAGCRCRKSACGTRQCPCYAAGRECDPSICRCCPWESVEPIRFSQEQTKGKAGLPFWRPKAGEAAADEGVDGGVSNGGIVRSLRGYPVDVRKEIAEMLFEVVPADVSEVVEAAAVPTHQTTDVENKCLNMNLLLHRRRRVRLGLSDIAGWGAFLVDGALKGDYIGEYTGELVPHREADRRGKKYDREGLSFLFDLNDRWVLDARLKGNKLKFANHSVNANCRARVMLVRGDHRVGIYASEDMPPHTELFYDYRYDADNAPHWAGGTGLAGAGRPRAAGDASGTQSLPPPPPIAQG</sequence>
<dbReference type="PROSITE" id="PS51633">
    <property type="entry name" value="CXC"/>
    <property type="match status" value="1"/>
</dbReference>
<dbReference type="GO" id="GO:0046976">
    <property type="term" value="F:histone H3K27 methyltransferase activity"/>
    <property type="evidence" value="ECO:0007669"/>
    <property type="project" value="TreeGrafter"/>
</dbReference>
<evidence type="ECO:0000259" key="7">
    <source>
        <dbReference type="PROSITE" id="PS50280"/>
    </source>
</evidence>
<feature type="domain" description="SET" evidence="7">
    <location>
        <begin position="1063"/>
        <end position="1178"/>
    </location>
</feature>
<evidence type="ECO:0000313" key="10">
    <source>
        <dbReference type="Proteomes" id="UP000660262"/>
    </source>
</evidence>
<dbReference type="OrthoDB" id="6141102at2759"/>
<dbReference type="Proteomes" id="UP000660262">
    <property type="component" value="Unassembled WGS sequence"/>
</dbReference>
<feature type="domain" description="CXC" evidence="8">
    <location>
        <begin position="866"/>
        <end position="975"/>
    </location>
</feature>
<name>A0A830HTK5_9CHLO</name>
<dbReference type="InterPro" id="IPR046341">
    <property type="entry name" value="SET_dom_sf"/>
</dbReference>
<dbReference type="InterPro" id="IPR033467">
    <property type="entry name" value="Tesmin/TSO1-like_CXC"/>
</dbReference>
<dbReference type="GO" id="GO:0003682">
    <property type="term" value="F:chromatin binding"/>
    <property type="evidence" value="ECO:0007669"/>
    <property type="project" value="TreeGrafter"/>
</dbReference>
<feature type="region of interest" description="Disordered" evidence="6">
    <location>
        <begin position="221"/>
        <end position="292"/>
    </location>
</feature>
<feature type="compositionally biased region" description="Basic and acidic residues" evidence="6">
    <location>
        <begin position="451"/>
        <end position="464"/>
    </location>
</feature>
<feature type="region of interest" description="Disordered" evidence="6">
    <location>
        <begin position="541"/>
        <end position="575"/>
    </location>
</feature>
<keyword evidence="10" id="KW-1185">Reference proteome</keyword>
<feature type="region of interest" description="Disordered" evidence="6">
    <location>
        <begin position="340"/>
        <end position="374"/>
    </location>
</feature>
<feature type="compositionally biased region" description="Basic and acidic residues" evidence="6">
    <location>
        <begin position="103"/>
        <end position="114"/>
    </location>
</feature>
<protein>
    <submittedName>
        <fullName evidence="9">Uncharacterized protein</fullName>
    </submittedName>
</protein>
<dbReference type="CDD" id="cd10519">
    <property type="entry name" value="SET_EZH"/>
    <property type="match status" value="1"/>
</dbReference>
<dbReference type="GO" id="GO:0032259">
    <property type="term" value="P:methylation"/>
    <property type="evidence" value="ECO:0007669"/>
    <property type="project" value="UniProtKB-KW"/>
</dbReference>
<evidence type="ECO:0000256" key="2">
    <source>
        <dbReference type="ARBA" id="ARBA00022679"/>
    </source>
</evidence>
<dbReference type="PANTHER" id="PTHR45747:SF4">
    <property type="entry name" value="HISTONE-LYSINE N-METHYLTRANSFERASE E(Z)"/>
    <property type="match status" value="1"/>
</dbReference>
<accession>A0A830HTK5</accession>
<dbReference type="InterPro" id="IPR001214">
    <property type="entry name" value="SET_dom"/>
</dbReference>
<feature type="region of interest" description="Disordered" evidence="6">
    <location>
        <begin position="147"/>
        <end position="167"/>
    </location>
</feature>
<gene>
    <name evidence="9" type="ORF">PPROV_000874600</name>
</gene>
<feature type="region of interest" description="Disordered" evidence="6">
    <location>
        <begin position="1190"/>
        <end position="1220"/>
    </location>
</feature>
<evidence type="ECO:0000256" key="3">
    <source>
        <dbReference type="ARBA" id="ARBA00022691"/>
    </source>
</evidence>
<keyword evidence="3" id="KW-0949">S-adenosyl-L-methionine</keyword>
<feature type="compositionally biased region" description="Basic and acidic residues" evidence="6">
    <location>
        <begin position="1"/>
        <end position="21"/>
    </location>
</feature>
<evidence type="ECO:0000256" key="4">
    <source>
        <dbReference type="ARBA" id="ARBA00023015"/>
    </source>
</evidence>
<dbReference type="InterPro" id="IPR026489">
    <property type="entry name" value="CXC_dom"/>
</dbReference>
<dbReference type="GO" id="GO:0031507">
    <property type="term" value="P:heterochromatin formation"/>
    <property type="evidence" value="ECO:0007669"/>
    <property type="project" value="TreeGrafter"/>
</dbReference>
<keyword evidence="5" id="KW-0804">Transcription</keyword>